<dbReference type="EMBL" id="LAVV01008246">
    <property type="protein sequence ID" value="KNZ53347.1"/>
    <property type="molecule type" value="Genomic_DNA"/>
</dbReference>
<name>A0A0L6UYQ6_9BASI</name>
<keyword evidence="2" id="KW-1185">Reference proteome</keyword>
<sequence length="88" mass="10010">APSPKFLIIKREDVKHLRIPPLHLATVAAIIVMDYYHKEDTSYYGNGSKAKYVRFLLETAQPDLFCKITGLEQPTFDTVERQTVSVGK</sequence>
<feature type="non-terminal residue" evidence="1">
    <location>
        <position position="1"/>
    </location>
</feature>
<comment type="caution">
    <text evidence="1">The sequence shown here is derived from an EMBL/GenBank/DDBJ whole genome shotgun (WGS) entry which is preliminary data.</text>
</comment>
<protein>
    <submittedName>
        <fullName evidence="1">Uncharacterized protein</fullName>
    </submittedName>
</protein>
<dbReference type="OrthoDB" id="10635255at2759"/>
<accession>A0A0L6UYQ6</accession>
<evidence type="ECO:0000313" key="2">
    <source>
        <dbReference type="Proteomes" id="UP000037035"/>
    </source>
</evidence>
<dbReference type="VEuPathDB" id="FungiDB:VP01_326g10"/>
<dbReference type="AlphaFoldDB" id="A0A0L6UYQ6"/>
<gene>
    <name evidence="1" type="ORF">VP01_326g10</name>
</gene>
<reference evidence="1 2" key="1">
    <citation type="submission" date="2015-08" db="EMBL/GenBank/DDBJ databases">
        <title>Next Generation Sequencing and Analysis of the Genome of Puccinia sorghi L Schw, the Causal Agent of Maize Common Rust.</title>
        <authorList>
            <person name="Rochi L."/>
            <person name="Burguener G."/>
            <person name="Darino M."/>
            <person name="Turjanski A."/>
            <person name="Kreff E."/>
            <person name="Dieguez M.J."/>
            <person name="Sacco F."/>
        </authorList>
    </citation>
    <scope>NUCLEOTIDE SEQUENCE [LARGE SCALE GENOMIC DNA]</scope>
    <source>
        <strain evidence="1 2">RO10H11247</strain>
    </source>
</reference>
<evidence type="ECO:0000313" key="1">
    <source>
        <dbReference type="EMBL" id="KNZ53347.1"/>
    </source>
</evidence>
<proteinExistence type="predicted"/>
<organism evidence="1 2">
    <name type="scientific">Puccinia sorghi</name>
    <dbReference type="NCBI Taxonomy" id="27349"/>
    <lineage>
        <taxon>Eukaryota</taxon>
        <taxon>Fungi</taxon>
        <taxon>Dikarya</taxon>
        <taxon>Basidiomycota</taxon>
        <taxon>Pucciniomycotina</taxon>
        <taxon>Pucciniomycetes</taxon>
        <taxon>Pucciniales</taxon>
        <taxon>Pucciniaceae</taxon>
        <taxon>Puccinia</taxon>
    </lineage>
</organism>
<dbReference type="Proteomes" id="UP000037035">
    <property type="component" value="Unassembled WGS sequence"/>
</dbReference>